<feature type="compositionally biased region" description="Low complexity" evidence="4">
    <location>
        <begin position="25"/>
        <end position="56"/>
    </location>
</feature>
<evidence type="ECO:0000256" key="3">
    <source>
        <dbReference type="ARBA" id="ARBA00022729"/>
    </source>
</evidence>
<dbReference type="InterPro" id="IPR028082">
    <property type="entry name" value="Peripla_BP_I"/>
</dbReference>
<dbReference type="EMBL" id="CP019605">
    <property type="protein sequence ID" value="AQP45345.1"/>
    <property type="molecule type" value="Genomic_DNA"/>
</dbReference>
<sequence>MRNLRSALALTSVLALGLTACGTSTDETTNEPAPAETTAAAPETTAAETETTPAETEPTDSEPAEAGDVPKGNGETIYLVSKGFQHRFWQAVKEGAEQAGQEYNYTIEFVGPQDETKVTEQLDMLKTALDSQPAAIGLAALDSGAAESLLTEIQAANIPIIAFDSGVDSDIPLTTVSTDNTAAAAEAAKHMAELIGNTGTVGLICHDQTSATGKQRCDGFQDWMAENAPDITVLEPQVAGEVGLAANTAKSMIQANPDLVGIYGTNEAAATGAIQGANESGKEGLTVVGFDSGKTQLEAIRNGSQAGAVTQSPVLMGYETVVAAIKAINGQELPETIDSGFAWYDASNIDDPEIAGNLYE</sequence>
<dbReference type="CDD" id="cd20005">
    <property type="entry name" value="PBP1_ABC_sugar_binding-like"/>
    <property type="match status" value="1"/>
</dbReference>
<name>A0A1Q2CH19_9ACTN</name>
<keyword evidence="7" id="KW-1185">Reference proteome</keyword>
<dbReference type="RefSeq" id="WP_077343331.1">
    <property type="nucleotide sequence ID" value="NZ_CP019605.1"/>
</dbReference>
<feature type="signal peptide" evidence="5">
    <location>
        <begin position="1"/>
        <end position="25"/>
    </location>
</feature>
<dbReference type="PANTHER" id="PTHR46847">
    <property type="entry name" value="D-ALLOSE-BINDING PERIPLASMIC PROTEIN-RELATED"/>
    <property type="match status" value="1"/>
</dbReference>
<accession>A0A1Q2CH19</accession>
<dbReference type="GO" id="GO:0030313">
    <property type="term" value="C:cell envelope"/>
    <property type="evidence" value="ECO:0007669"/>
    <property type="project" value="UniProtKB-SubCell"/>
</dbReference>
<feature type="region of interest" description="Disordered" evidence="4">
    <location>
        <begin position="22"/>
        <end position="72"/>
    </location>
</feature>
<comment type="similarity">
    <text evidence="2">Belongs to the bacterial solute-binding protein 2 family.</text>
</comment>
<dbReference type="AlphaFoldDB" id="A0A1Q2CH19"/>
<dbReference type="Pfam" id="PF13407">
    <property type="entry name" value="Peripla_BP_4"/>
    <property type="match status" value="1"/>
</dbReference>
<dbReference type="InterPro" id="IPR025997">
    <property type="entry name" value="SBP_2_dom"/>
</dbReference>
<evidence type="ECO:0000256" key="4">
    <source>
        <dbReference type="SAM" id="MobiDB-lite"/>
    </source>
</evidence>
<protein>
    <submittedName>
        <fullName evidence="6">BMP family ABC transporter substrate-binding protein</fullName>
    </submittedName>
</protein>
<evidence type="ECO:0000313" key="7">
    <source>
        <dbReference type="Proteomes" id="UP000188324"/>
    </source>
</evidence>
<proteinExistence type="inferred from homology"/>
<evidence type="ECO:0000256" key="1">
    <source>
        <dbReference type="ARBA" id="ARBA00004196"/>
    </source>
</evidence>
<dbReference type="Gene3D" id="3.40.50.2300">
    <property type="match status" value="2"/>
</dbReference>
<organism evidence="6 7">
    <name type="scientific">Tessaracoccus flavus</name>
    <dbReference type="NCBI Taxonomy" id="1610493"/>
    <lineage>
        <taxon>Bacteria</taxon>
        <taxon>Bacillati</taxon>
        <taxon>Actinomycetota</taxon>
        <taxon>Actinomycetes</taxon>
        <taxon>Propionibacteriales</taxon>
        <taxon>Propionibacteriaceae</taxon>
        <taxon>Tessaracoccus</taxon>
    </lineage>
</organism>
<comment type="subcellular location">
    <subcellularLocation>
        <location evidence="1">Cell envelope</location>
    </subcellularLocation>
</comment>
<keyword evidence="3 5" id="KW-0732">Signal</keyword>
<dbReference type="STRING" id="1610493.RPIT_11495"/>
<dbReference type="GO" id="GO:0030246">
    <property type="term" value="F:carbohydrate binding"/>
    <property type="evidence" value="ECO:0007669"/>
    <property type="project" value="UniProtKB-ARBA"/>
</dbReference>
<dbReference type="SUPFAM" id="SSF53822">
    <property type="entry name" value="Periplasmic binding protein-like I"/>
    <property type="match status" value="1"/>
</dbReference>
<dbReference type="PROSITE" id="PS51257">
    <property type="entry name" value="PROKAR_LIPOPROTEIN"/>
    <property type="match status" value="1"/>
</dbReference>
<dbReference type="PANTHER" id="PTHR46847:SF1">
    <property type="entry name" value="D-ALLOSE-BINDING PERIPLASMIC PROTEIN-RELATED"/>
    <property type="match status" value="1"/>
</dbReference>
<dbReference type="Proteomes" id="UP000188324">
    <property type="component" value="Chromosome"/>
</dbReference>
<evidence type="ECO:0000256" key="2">
    <source>
        <dbReference type="ARBA" id="ARBA00007639"/>
    </source>
</evidence>
<gene>
    <name evidence="6" type="ORF">RPIT_11495</name>
</gene>
<reference evidence="6 7" key="1">
    <citation type="journal article" date="2016" name="Int. J. Syst. Evol. Microbiol.">
        <title>Tessaracoccus flavus sp. nov., isolated from the drainage system of a lindane-producing factory.</title>
        <authorList>
            <person name="Kumari R."/>
            <person name="Singh P."/>
            <person name="Schumann P."/>
            <person name="Lal R."/>
        </authorList>
    </citation>
    <scope>NUCLEOTIDE SEQUENCE [LARGE SCALE GENOMIC DNA]</scope>
    <source>
        <strain evidence="6 7">RP1T</strain>
    </source>
</reference>
<dbReference type="KEGG" id="tfl:RPIT_11495"/>
<evidence type="ECO:0000313" key="6">
    <source>
        <dbReference type="EMBL" id="AQP45345.1"/>
    </source>
</evidence>
<feature type="chain" id="PRO_5043332660" evidence="5">
    <location>
        <begin position="26"/>
        <end position="360"/>
    </location>
</feature>
<evidence type="ECO:0000256" key="5">
    <source>
        <dbReference type="SAM" id="SignalP"/>
    </source>
</evidence>
<dbReference type="OrthoDB" id="9800520at2"/>